<dbReference type="Pfam" id="PF04015">
    <property type="entry name" value="DUF362"/>
    <property type="match status" value="1"/>
</dbReference>
<gene>
    <name evidence="9" type="primary">padF</name>
    <name evidence="9" type="ORF">IBLFYP30_02475</name>
</gene>
<dbReference type="GO" id="GO:0051539">
    <property type="term" value="F:4 iron, 4 sulfur cluster binding"/>
    <property type="evidence" value="ECO:0007669"/>
    <property type="project" value="UniProtKB-KW"/>
</dbReference>
<keyword evidence="4" id="KW-0677">Repeat</keyword>
<dbReference type="EC" id="1.2.1.58" evidence="9"/>
<evidence type="ECO:0000256" key="1">
    <source>
        <dbReference type="ARBA" id="ARBA00022448"/>
    </source>
</evidence>
<keyword evidence="2" id="KW-0004">4Fe-4S</keyword>
<dbReference type="InterPro" id="IPR007160">
    <property type="entry name" value="DUF362"/>
</dbReference>
<evidence type="ECO:0000256" key="4">
    <source>
        <dbReference type="ARBA" id="ARBA00022737"/>
    </source>
</evidence>
<evidence type="ECO:0000256" key="2">
    <source>
        <dbReference type="ARBA" id="ARBA00022485"/>
    </source>
</evidence>
<sequence>MKQVSIRECESYDYDVFRRSFEKMIEDIGGIDKFVKEGSKVVIKPNLVIKKNPKEGATTHPVLVRIVCEELLKLNCEVMIAESPGGPYNKSNLKGFYKTCGLIDELSGLDVKFNYDTSEVQVHNDDAVYLKTMDVIKPIDDADFVINLCKLKTHKMAKYTGGVKNLYGVIPGLKKAEIHYRFQKEELFCENVLLDICDYVKPSLTIMDGVYAMEGEGPTAGDVRKVGVLIASESPHALDIAGCKLINLDPMKVGTVRGSIKRNLIKDDFSDIEFIGDNIEKFIVKDFKIPVTSSDFRLLSLKLPKVLGDIADKVITPKPVVDYKKCVKCGKCKVACPAKVIEIDEKGAKINLKKCIRCYCCHELCPKKAIHIKQNIFFKLIK</sequence>
<proteinExistence type="predicted"/>
<dbReference type="InterPro" id="IPR050572">
    <property type="entry name" value="Fe-S_Ferredoxin"/>
</dbReference>
<evidence type="ECO:0000256" key="3">
    <source>
        <dbReference type="ARBA" id="ARBA00022723"/>
    </source>
</evidence>
<dbReference type="RefSeq" id="WP_156531085.1">
    <property type="nucleotide sequence ID" value="NZ_CACRUE010000033.1"/>
</dbReference>
<keyword evidence="7" id="KW-0411">Iron-sulfur</keyword>
<reference evidence="9" key="1">
    <citation type="submission" date="2019-11" db="EMBL/GenBank/DDBJ databases">
        <authorList>
            <person name="Feng L."/>
        </authorList>
    </citation>
    <scope>NUCLEOTIDE SEQUENCE</scope>
    <source>
        <strain evidence="9">IbartlettiiLFYP30</strain>
    </source>
</reference>
<protein>
    <submittedName>
        <fullName evidence="9">NADH-dependent phenylglyoxylate dehydrogenase subunit delta</fullName>
        <ecNumber evidence="9">1.2.1.58</ecNumber>
    </submittedName>
</protein>
<dbReference type="PROSITE" id="PS51379">
    <property type="entry name" value="4FE4S_FER_2"/>
    <property type="match status" value="2"/>
</dbReference>
<organism evidence="9">
    <name type="scientific">Intestinibacter bartlettii</name>
    <dbReference type="NCBI Taxonomy" id="261299"/>
    <lineage>
        <taxon>Bacteria</taxon>
        <taxon>Bacillati</taxon>
        <taxon>Bacillota</taxon>
        <taxon>Clostridia</taxon>
        <taxon>Peptostreptococcales</taxon>
        <taxon>Peptostreptococcaceae</taxon>
        <taxon>Intestinibacter</taxon>
    </lineage>
</organism>
<keyword evidence="6" id="KW-0408">Iron</keyword>
<keyword evidence="9" id="KW-0560">Oxidoreductase</keyword>
<keyword evidence="1" id="KW-0813">Transport</keyword>
<accession>A0A6N3E9I5</accession>
<dbReference type="PANTHER" id="PTHR43687">
    <property type="entry name" value="ADENYLYLSULFATE REDUCTASE, BETA SUBUNIT"/>
    <property type="match status" value="1"/>
</dbReference>
<dbReference type="EMBL" id="CACRUE010000033">
    <property type="protein sequence ID" value="VYU36458.1"/>
    <property type="molecule type" value="Genomic_DNA"/>
</dbReference>
<dbReference type="GO" id="GO:0047110">
    <property type="term" value="F:phenylglyoxylate dehydrogenase (acylating) activity"/>
    <property type="evidence" value="ECO:0007669"/>
    <property type="project" value="UniProtKB-EC"/>
</dbReference>
<keyword evidence="5" id="KW-0249">Electron transport</keyword>
<dbReference type="GO" id="GO:0046872">
    <property type="term" value="F:metal ion binding"/>
    <property type="evidence" value="ECO:0007669"/>
    <property type="project" value="UniProtKB-KW"/>
</dbReference>
<feature type="domain" description="4Fe-4S ferredoxin-type" evidence="8">
    <location>
        <begin position="317"/>
        <end position="346"/>
    </location>
</feature>
<dbReference type="InterPro" id="IPR017896">
    <property type="entry name" value="4Fe4S_Fe-S-bd"/>
</dbReference>
<evidence type="ECO:0000256" key="7">
    <source>
        <dbReference type="ARBA" id="ARBA00023014"/>
    </source>
</evidence>
<keyword evidence="3" id="KW-0479">Metal-binding</keyword>
<name>A0A6N3E9I5_9FIRM</name>
<dbReference type="PANTHER" id="PTHR43687:SF6">
    <property type="entry name" value="L-ASPARTATE SEMIALDEHYDE SULFURTRANSFERASE IRON-SULFUR SUBUNIT"/>
    <property type="match status" value="1"/>
</dbReference>
<dbReference type="AlphaFoldDB" id="A0A6N3E9I5"/>
<dbReference type="PROSITE" id="PS00198">
    <property type="entry name" value="4FE4S_FER_1"/>
    <property type="match status" value="1"/>
</dbReference>
<evidence type="ECO:0000256" key="6">
    <source>
        <dbReference type="ARBA" id="ARBA00023004"/>
    </source>
</evidence>
<evidence type="ECO:0000256" key="5">
    <source>
        <dbReference type="ARBA" id="ARBA00022982"/>
    </source>
</evidence>
<evidence type="ECO:0000313" key="9">
    <source>
        <dbReference type="EMBL" id="VYU36458.1"/>
    </source>
</evidence>
<evidence type="ECO:0000259" key="8">
    <source>
        <dbReference type="PROSITE" id="PS51379"/>
    </source>
</evidence>
<feature type="domain" description="4Fe-4S ferredoxin-type" evidence="8">
    <location>
        <begin position="348"/>
        <end position="375"/>
    </location>
</feature>
<dbReference type="Gene3D" id="3.30.70.20">
    <property type="match status" value="1"/>
</dbReference>
<dbReference type="SUPFAM" id="SSF54862">
    <property type="entry name" value="4Fe-4S ferredoxins"/>
    <property type="match status" value="1"/>
</dbReference>
<dbReference type="Pfam" id="PF13237">
    <property type="entry name" value="Fer4_10"/>
    <property type="match status" value="1"/>
</dbReference>
<dbReference type="InterPro" id="IPR017900">
    <property type="entry name" value="4Fe4S_Fe_S_CS"/>
</dbReference>